<reference evidence="2 3" key="1">
    <citation type="submission" date="2019-04" db="EMBL/GenBank/DDBJ databases">
        <title>Annotation for the trematode Fasciola gigantica.</title>
        <authorList>
            <person name="Choi Y.-J."/>
        </authorList>
    </citation>
    <scope>NUCLEOTIDE SEQUENCE [LARGE SCALE GENOMIC DNA]</scope>
    <source>
        <strain evidence="2">Uganda_cow_1</strain>
    </source>
</reference>
<comment type="caution">
    <text evidence="2">The sequence shown here is derived from an EMBL/GenBank/DDBJ whole genome shotgun (WGS) entry which is preliminary data.</text>
</comment>
<proteinExistence type="predicted"/>
<dbReference type="AlphaFoldDB" id="A0A504YK25"/>
<evidence type="ECO:0000313" key="3">
    <source>
        <dbReference type="Proteomes" id="UP000316759"/>
    </source>
</evidence>
<keyword evidence="3" id="KW-1185">Reference proteome</keyword>
<keyword evidence="1" id="KW-0732">Signal</keyword>
<name>A0A504YK25_FASGI</name>
<sequence>MRHLFGLLFIICLENLSMTQDAKAIFFHSNINSWLPQNLCFLFQYDPEYEMDFSIPQCGSVNQALYEIIDLMKTVSICEVISDTFGKMDLKWLYGYVGCHEEFQVIWNGTIKFYFFLKRIDTNFSDECLSTSATNFNHLIQKGLNLLGTRFSEVIRIKSNVVQIRTCFSLVKVFPIGKDSQAGVLFIIILSTGAAIRRNVVVYRLAFNYPLSKIEEMKHHTRGKRISSNNRTRFEMEQCSKKELRKLMPNSRLFTHWFPGIDGSHVYIHIWLNGSEQKTFEKNIESLFTGCTDDLEHGTVFSE</sequence>
<gene>
    <name evidence="2" type="ORF">FGIG_05945</name>
</gene>
<feature type="chain" id="PRO_5021495297" evidence="1">
    <location>
        <begin position="25"/>
        <end position="303"/>
    </location>
</feature>
<feature type="signal peptide" evidence="1">
    <location>
        <begin position="1"/>
        <end position="24"/>
    </location>
</feature>
<dbReference type="Proteomes" id="UP000316759">
    <property type="component" value="Unassembled WGS sequence"/>
</dbReference>
<protein>
    <submittedName>
        <fullName evidence="2">Uncharacterized protein</fullName>
    </submittedName>
</protein>
<evidence type="ECO:0000256" key="1">
    <source>
        <dbReference type="SAM" id="SignalP"/>
    </source>
</evidence>
<dbReference type="EMBL" id="SUNJ01009054">
    <property type="protein sequence ID" value="TPP60721.1"/>
    <property type="molecule type" value="Genomic_DNA"/>
</dbReference>
<organism evidence="2 3">
    <name type="scientific">Fasciola gigantica</name>
    <name type="common">Giant liver fluke</name>
    <dbReference type="NCBI Taxonomy" id="46835"/>
    <lineage>
        <taxon>Eukaryota</taxon>
        <taxon>Metazoa</taxon>
        <taxon>Spiralia</taxon>
        <taxon>Lophotrochozoa</taxon>
        <taxon>Platyhelminthes</taxon>
        <taxon>Trematoda</taxon>
        <taxon>Digenea</taxon>
        <taxon>Plagiorchiida</taxon>
        <taxon>Echinostomata</taxon>
        <taxon>Echinostomatoidea</taxon>
        <taxon>Fasciolidae</taxon>
        <taxon>Fasciola</taxon>
    </lineage>
</organism>
<accession>A0A504YK25</accession>
<evidence type="ECO:0000313" key="2">
    <source>
        <dbReference type="EMBL" id="TPP60721.1"/>
    </source>
</evidence>